<reference evidence="1 2" key="1">
    <citation type="submission" date="2019-05" db="EMBL/GenBank/DDBJ databases">
        <title>Another draft genome of Portunus trituberculatus and its Hox gene families provides insights of decapod evolution.</title>
        <authorList>
            <person name="Jeong J.-H."/>
            <person name="Song I."/>
            <person name="Kim S."/>
            <person name="Choi T."/>
            <person name="Kim D."/>
            <person name="Ryu S."/>
            <person name="Kim W."/>
        </authorList>
    </citation>
    <scope>NUCLEOTIDE SEQUENCE [LARGE SCALE GENOMIC DNA]</scope>
    <source>
        <tissue evidence="1">Muscle</tissue>
    </source>
</reference>
<accession>A0A5B7ENW7</accession>
<proteinExistence type="predicted"/>
<name>A0A5B7ENW7_PORTR</name>
<organism evidence="1 2">
    <name type="scientific">Portunus trituberculatus</name>
    <name type="common">Swimming crab</name>
    <name type="synonym">Neptunus trituberculatus</name>
    <dbReference type="NCBI Taxonomy" id="210409"/>
    <lineage>
        <taxon>Eukaryota</taxon>
        <taxon>Metazoa</taxon>
        <taxon>Ecdysozoa</taxon>
        <taxon>Arthropoda</taxon>
        <taxon>Crustacea</taxon>
        <taxon>Multicrustacea</taxon>
        <taxon>Malacostraca</taxon>
        <taxon>Eumalacostraca</taxon>
        <taxon>Eucarida</taxon>
        <taxon>Decapoda</taxon>
        <taxon>Pleocyemata</taxon>
        <taxon>Brachyura</taxon>
        <taxon>Eubrachyura</taxon>
        <taxon>Portunoidea</taxon>
        <taxon>Portunidae</taxon>
        <taxon>Portuninae</taxon>
        <taxon>Portunus</taxon>
    </lineage>
</organism>
<protein>
    <submittedName>
        <fullName evidence="1">Uncharacterized protein</fullName>
    </submittedName>
</protein>
<dbReference type="Proteomes" id="UP000324222">
    <property type="component" value="Unassembled WGS sequence"/>
</dbReference>
<evidence type="ECO:0000313" key="2">
    <source>
        <dbReference type="Proteomes" id="UP000324222"/>
    </source>
</evidence>
<dbReference type="EMBL" id="VSRR010003366">
    <property type="protein sequence ID" value="MPC35862.1"/>
    <property type="molecule type" value="Genomic_DNA"/>
</dbReference>
<dbReference type="AlphaFoldDB" id="A0A5B7ENW7"/>
<keyword evidence="2" id="KW-1185">Reference proteome</keyword>
<comment type="caution">
    <text evidence="1">The sequence shown here is derived from an EMBL/GenBank/DDBJ whole genome shotgun (WGS) entry which is preliminary data.</text>
</comment>
<evidence type="ECO:0000313" key="1">
    <source>
        <dbReference type="EMBL" id="MPC35862.1"/>
    </source>
</evidence>
<sequence length="61" mass="6864">MPTERQVCLKKHITIDLAERAAPSYIQEVTQQFMCLASEFSQSSVTAENPHTQGRQAAWKA</sequence>
<gene>
    <name evidence="1" type="ORF">E2C01_029299</name>
</gene>